<organism evidence="8 9">
    <name type="scientific">Salinispora arenicola</name>
    <dbReference type="NCBI Taxonomy" id="168697"/>
    <lineage>
        <taxon>Bacteria</taxon>
        <taxon>Bacillati</taxon>
        <taxon>Actinomycetota</taxon>
        <taxon>Actinomycetes</taxon>
        <taxon>Micromonosporales</taxon>
        <taxon>Micromonosporaceae</taxon>
        <taxon>Salinispora</taxon>
    </lineage>
</organism>
<feature type="transmembrane region" description="Helical" evidence="5">
    <location>
        <begin position="246"/>
        <end position="264"/>
    </location>
</feature>
<feature type="transmembrane region" description="Helical" evidence="5">
    <location>
        <begin position="212"/>
        <end position="234"/>
    </location>
</feature>
<proteinExistence type="inferred from homology"/>
<dbReference type="PANTHER" id="PTHR31154">
    <property type="entry name" value="MEMBRANE TRANSPORTER PROTEIN"/>
    <property type="match status" value="1"/>
</dbReference>
<keyword evidence="2 5" id="KW-0812">Transmembrane</keyword>
<evidence type="ECO:0000256" key="2">
    <source>
        <dbReference type="ARBA" id="ARBA00022692"/>
    </source>
</evidence>
<dbReference type="AlphaFoldDB" id="A0A542XM92"/>
<evidence type="ECO:0000256" key="6">
    <source>
        <dbReference type="SAM" id="MobiDB-lite"/>
    </source>
</evidence>
<dbReference type="GeneID" id="93771362"/>
<evidence type="ECO:0000256" key="1">
    <source>
        <dbReference type="ARBA" id="ARBA00004141"/>
    </source>
</evidence>
<dbReference type="RefSeq" id="WP_016813764.1">
    <property type="nucleotide sequence ID" value="NZ_BOQM01000004.1"/>
</dbReference>
<keyword evidence="5" id="KW-1003">Cell membrane</keyword>
<keyword evidence="10" id="KW-1185">Reference proteome</keyword>
<protein>
    <recommendedName>
        <fullName evidence="5">Probable membrane transporter protein</fullName>
    </recommendedName>
</protein>
<dbReference type="Proteomes" id="UP000315983">
    <property type="component" value="Unassembled WGS sequence"/>
</dbReference>
<evidence type="ECO:0000256" key="5">
    <source>
        <dbReference type="RuleBase" id="RU363041"/>
    </source>
</evidence>
<evidence type="ECO:0000313" key="10">
    <source>
        <dbReference type="Proteomes" id="UP000677457"/>
    </source>
</evidence>
<gene>
    <name evidence="8" type="ORF">FB564_2112</name>
    <name evidence="7" type="ORF">Sar04_04040</name>
</gene>
<evidence type="ECO:0000256" key="4">
    <source>
        <dbReference type="ARBA" id="ARBA00023136"/>
    </source>
</evidence>
<feature type="region of interest" description="Disordered" evidence="6">
    <location>
        <begin position="328"/>
        <end position="365"/>
    </location>
</feature>
<evidence type="ECO:0000256" key="3">
    <source>
        <dbReference type="ARBA" id="ARBA00022989"/>
    </source>
</evidence>
<reference evidence="8 9" key="1">
    <citation type="submission" date="2019-06" db="EMBL/GenBank/DDBJ databases">
        <title>Sequencing the genomes of 1000 actinobacteria strains.</title>
        <authorList>
            <person name="Klenk H.-P."/>
        </authorList>
    </citation>
    <scope>NUCLEOTIDE SEQUENCE [LARGE SCALE GENOMIC DNA]</scope>
    <source>
        <strain evidence="8 9">DSM 44819</strain>
    </source>
</reference>
<feature type="compositionally biased region" description="Basic and acidic residues" evidence="6">
    <location>
        <begin position="356"/>
        <end position="365"/>
    </location>
</feature>
<dbReference type="EMBL" id="VFOL01000001">
    <property type="protein sequence ID" value="TQL36971.1"/>
    <property type="molecule type" value="Genomic_DNA"/>
</dbReference>
<dbReference type="EMBL" id="BOQM01000004">
    <property type="protein sequence ID" value="GIM81827.1"/>
    <property type="molecule type" value="Genomic_DNA"/>
</dbReference>
<dbReference type="Pfam" id="PF01925">
    <property type="entry name" value="TauE"/>
    <property type="match status" value="1"/>
</dbReference>
<feature type="transmembrane region" description="Helical" evidence="5">
    <location>
        <begin position="109"/>
        <end position="127"/>
    </location>
</feature>
<accession>A0A542XM92</accession>
<evidence type="ECO:0000313" key="8">
    <source>
        <dbReference type="EMBL" id="TQL36971.1"/>
    </source>
</evidence>
<evidence type="ECO:0000313" key="9">
    <source>
        <dbReference type="Proteomes" id="UP000315983"/>
    </source>
</evidence>
<comment type="subcellular location">
    <subcellularLocation>
        <location evidence="5">Cell membrane</location>
        <topology evidence="5">Multi-pass membrane protein</topology>
    </subcellularLocation>
    <subcellularLocation>
        <location evidence="1">Membrane</location>
        <topology evidence="1">Multi-pass membrane protein</topology>
    </subcellularLocation>
</comment>
<feature type="transmembrane region" description="Helical" evidence="5">
    <location>
        <begin position="79"/>
        <end position="103"/>
    </location>
</feature>
<feature type="transmembrane region" description="Helical" evidence="5">
    <location>
        <begin position="298"/>
        <end position="317"/>
    </location>
</feature>
<dbReference type="Proteomes" id="UP000677457">
    <property type="component" value="Unassembled WGS sequence"/>
</dbReference>
<sequence>MVRVPRVLLVNAVLAAIVWLVWAKVWGWGYFTRLEENWPVALTMVFGSLVGGGTSEGGGAIAFPVMTKVLTVPPDQARIFTFAIQSIGMTAASLSILLCRVPIERRVVLYGSMAGMLGVVLSVTMVAPHVPLKLVRVLFTMLLVALAIALLVQLRQRGYRRNFSVPVWTGRERNLVMATGFAGGVLSGVAGVGENCVMFLLLVLLFRVSEKVATPTTVVMMTLVSIAAFLTHVFVVRDFSGFVVDYWITAAPVVAVGAPLGAWICTRLTPLTIRGVLFVLIFAELVSTLLLVPFTPAIAVGSVVTLTLFTIVCLVLIRQETYAQPVPAHTDGADRTGAGSGDPVDVRSARAGAESGTKEDLQDVT</sequence>
<keyword evidence="3 5" id="KW-1133">Transmembrane helix</keyword>
<reference evidence="7 10" key="2">
    <citation type="submission" date="2021-03" db="EMBL/GenBank/DDBJ databases">
        <title>Whole genome shotgun sequence of Salinispora arenicola NBRC 105043.</title>
        <authorList>
            <person name="Komaki H."/>
            <person name="Tamura T."/>
        </authorList>
    </citation>
    <scope>NUCLEOTIDE SEQUENCE [LARGE SCALE GENOMIC DNA]</scope>
    <source>
        <strain evidence="7 10">NBRC 105043</strain>
    </source>
</reference>
<comment type="caution">
    <text evidence="8">The sequence shown here is derived from an EMBL/GenBank/DDBJ whole genome shotgun (WGS) entry which is preliminary data.</text>
</comment>
<name>A0A542XM92_SALAC</name>
<dbReference type="InterPro" id="IPR002781">
    <property type="entry name" value="TM_pro_TauE-like"/>
</dbReference>
<comment type="similarity">
    <text evidence="5">Belongs to the 4-toluene sulfonate uptake permease (TSUP) (TC 2.A.102) family.</text>
</comment>
<dbReference type="GO" id="GO:0005886">
    <property type="term" value="C:plasma membrane"/>
    <property type="evidence" value="ECO:0007669"/>
    <property type="project" value="UniProtKB-SubCell"/>
</dbReference>
<feature type="transmembrane region" description="Helical" evidence="5">
    <location>
        <begin position="134"/>
        <end position="155"/>
    </location>
</feature>
<keyword evidence="4 5" id="KW-0472">Membrane</keyword>
<evidence type="ECO:0000313" key="7">
    <source>
        <dbReference type="EMBL" id="GIM81827.1"/>
    </source>
</evidence>
<dbReference type="PANTHER" id="PTHR31154:SF4">
    <property type="entry name" value="MEMBRANE TRANSPORTER PROTEIN"/>
    <property type="match status" value="1"/>
</dbReference>
<feature type="transmembrane region" description="Helical" evidence="5">
    <location>
        <begin position="175"/>
        <end position="205"/>
    </location>
</feature>